<gene>
    <name evidence="2" type="primary">aguA_1</name>
    <name evidence="2" type="ORF">NOR51B_2396</name>
</gene>
<dbReference type="PANTHER" id="PTHR31377">
    <property type="entry name" value="AGMATINE DEIMINASE-RELATED"/>
    <property type="match status" value="1"/>
</dbReference>
<dbReference type="HOGENOM" id="CLU_037682_0_0_6"/>
<dbReference type="AlphaFoldDB" id="B8KSW8"/>
<dbReference type="eggNOG" id="COG2957">
    <property type="taxonomic scope" value="Bacteria"/>
</dbReference>
<accession>B8KSW8</accession>
<organism evidence="2 3">
    <name type="scientific">Luminiphilus syltensis NOR5-1B</name>
    <dbReference type="NCBI Taxonomy" id="565045"/>
    <lineage>
        <taxon>Bacteria</taxon>
        <taxon>Pseudomonadati</taxon>
        <taxon>Pseudomonadota</taxon>
        <taxon>Gammaproteobacteria</taxon>
        <taxon>Cellvibrionales</taxon>
        <taxon>Halieaceae</taxon>
        <taxon>Luminiphilus</taxon>
    </lineage>
</organism>
<dbReference type="EMBL" id="DS999411">
    <property type="protein sequence ID" value="EED36445.1"/>
    <property type="molecule type" value="Genomic_DNA"/>
</dbReference>
<keyword evidence="1 2" id="KW-0378">Hydrolase</keyword>
<dbReference type="GO" id="GO:0009446">
    <property type="term" value="P:putrescine biosynthetic process"/>
    <property type="evidence" value="ECO:0007669"/>
    <property type="project" value="InterPro"/>
</dbReference>
<dbReference type="SUPFAM" id="SSF55909">
    <property type="entry name" value="Pentein"/>
    <property type="match status" value="1"/>
</dbReference>
<name>B8KSW8_9GAMM</name>
<dbReference type="PANTHER" id="PTHR31377:SF0">
    <property type="entry name" value="AGMATINE DEIMINASE-RELATED"/>
    <property type="match status" value="1"/>
</dbReference>
<protein>
    <submittedName>
        <fullName evidence="2">Agmatine deiminase</fullName>
        <ecNumber evidence="2">3.5.3.12</ecNumber>
    </submittedName>
</protein>
<dbReference type="RefSeq" id="WP_009021188.1">
    <property type="nucleotide sequence ID" value="NZ_DS999411.1"/>
</dbReference>
<evidence type="ECO:0000256" key="1">
    <source>
        <dbReference type="ARBA" id="ARBA00022801"/>
    </source>
</evidence>
<dbReference type="GO" id="GO:0004668">
    <property type="term" value="F:protein-arginine deiminase activity"/>
    <property type="evidence" value="ECO:0007669"/>
    <property type="project" value="InterPro"/>
</dbReference>
<dbReference type="Proteomes" id="UP000004699">
    <property type="component" value="Unassembled WGS sequence"/>
</dbReference>
<sequence length="330" mass="36395">MPPEWAPHTATWMSFPQESYPGTGVSTAEAQAAWSAVANTIAEHEPLHLLVSPEDAAIAAKLVSGAIHRHDCPLDDAWLRDSGPTFVEVDGELRGIDWNFNGWGDHTAFDWQRDNELAGRICAIAGIERESSPLTNEGGGIHVDGTGRVLLTETVQRDEGRNPGWSREDVEEEVHQRLGTDHALWLPRGLYRDYFDHGTRGHVDIVACFTPAGQVLLHWQTDTAHPDAKICREVRDALEQADLTVVELPAPKTLRDNINWVDYSYINHYVCNGAVICPSFDDPNDGAVQEILSEIYPGREIRPVDARVIFAMGGGIHCITQQQPAPSASC</sequence>
<evidence type="ECO:0000313" key="3">
    <source>
        <dbReference type="Proteomes" id="UP000004699"/>
    </source>
</evidence>
<evidence type="ECO:0000313" key="2">
    <source>
        <dbReference type="EMBL" id="EED36445.1"/>
    </source>
</evidence>
<dbReference type="Pfam" id="PF04371">
    <property type="entry name" value="PAD_porph"/>
    <property type="match status" value="1"/>
</dbReference>
<proteinExistence type="predicted"/>
<keyword evidence="3" id="KW-1185">Reference proteome</keyword>
<dbReference type="STRING" id="565045.NOR51B_2396"/>
<dbReference type="InterPro" id="IPR007466">
    <property type="entry name" value="Peptidyl-Arg-deiminase_porph"/>
</dbReference>
<dbReference type="Gene3D" id="3.75.10.10">
    <property type="entry name" value="L-arginine/glycine Amidinotransferase, Chain A"/>
    <property type="match status" value="1"/>
</dbReference>
<dbReference type="EC" id="3.5.3.12" evidence="2"/>
<reference evidence="3" key="1">
    <citation type="journal article" date="2013" name="BMC Microbiol.">
        <title>Taxonomy and evolution of bacteriochlorophyll a-containing members of the OM60/NOR5 clade of marine gammaproteobacteria: description of Luminiphilus syltensis gen. nov., sp. nov., reclassification of Haliea rubra as Pseudohaliea rubra gen. nov., comb. nov., and emendation of Chromatocurvus halotolerans.</title>
        <authorList>
            <person name="Spring S."/>
            <person name="Riedel T."/>
            <person name="Sproer C."/>
            <person name="Yan S."/>
            <person name="Harder J."/>
            <person name="Fuchs B.M."/>
        </authorList>
    </citation>
    <scope>NUCLEOTIDE SEQUENCE [LARGE SCALE GENOMIC DNA]</scope>
    <source>
        <strain evidence="3">NOR51-B</strain>
    </source>
</reference>
<dbReference type="GO" id="GO:0047632">
    <property type="term" value="F:agmatine deiminase activity"/>
    <property type="evidence" value="ECO:0007669"/>
    <property type="project" value="UniProtKB-EC"/>
</dbReference>